<accession>A0AAE1YSI2</accession>
<reference evidence="2" key="2">
    <citation type="journal article" date="2024" name="Plant">
        <title>Genomic evolution and insights into agronomic trait innovations of Sesamum species.</title>
        <authorList>
            <person name="Miao H."/>
            <person name="Wang L."/>
            <person name="Qu L."/>
            <person name="Liu H."/>
            <person name="Sun Y."/>
            <person name="Le M."/>
            <person name="Wang Q."/>
            <person name="Wei S."/>
            <person name="Zheng Y."/>
            <person name="Lin W."/>
            <person name="Duan Y."/>
            <person name="Cao H."/>
            <person name="Xiong S."/>
            <person name="Wang X."/>
            <person name="Wei L."/>
            <person name="Li C."/>
            <person name="Ma Q."/>
            <person name="Ju M."/>
            <person name="Zhao R."/>
            <person name="Li G."/>
            <person name="Mu C."/>
            <person name="Tian Q."/>
            <person name="Mei H."/>
            <person name="Zhang T."/>
            <person name="Gao T."/>
            <person name="Zhang H."/>
        </authorList>
    </citation>
    <scope>NUCLEOTIDE SEQUENCE</scope>
    <source>
        <strain evidence="2">3651</strain>
    </source>
</reference>
<organism evidence="2 3">
    <name type="scientific">Sesamum alatum</name>
    <dbReference type="NCBI Taxonomy" id="300844"/>
    <lineage>
        <taxon>Eukaryota</taxon>
        <taxon>Viridiplantae</taxon>
        <taxon>Streptophyta</taxon>
        <taxon>Embryophyta</taxon>
        <taxon>Tracheophyta</taxon>
        <taxon>Spermatophyta</taxon>
        <taxon>Magnoliopsida</taxon>
        <taxon>eudicotyledons</taxon>
        <taxon>Gunneridae</taxon>
        <taxon>Pentapetalae</taxon>
        <taxon>asterids</taxon>
        <taxon>lamiids</taxon>
        <taxon>Lamiales</taxon>
        <taxon>Pedaliaceae</taxon>
        <taxon>Sesamum</taxon>
    </lineage>
</organism>
<gene>
    <name evidence="2" type="ORF">Salat_0700600</name>
</gene>
<feature type="compositionally biased region" description="Low complexity" evidence="1">
    <location>
        <begin position="99"/>
        <end position="113"/>
    </location>
</feature>
<proteinExistence type="predicted"/>
<evidence type="ECO:0000256" key="1">
    <source>
        <dbReference type="SAM" id="MobiDB-lite"/>
    </source>
</evidence>
<evidence type="ECO:0000313" key="3">
    <source>
        <dbReference type="Proteomes" id="UP001293254"/>
    </source>
</evidence>
<keyword evidence="3" id="KW-1185">Reference proteome</keyword>
<dbReference type="AlphaFoldDB" id="A0AAE1YSI2"/>
<dbReference type="Proteomes" id="UP001293254">
    <property type="component" value="Unassembled WGS sequence"/>
</dbReference>
<sequence>MKRVQATVKCNVCGEEKHNARRCPLKKQQSEANAANAFSQVTKSMDKGKNKIDPPSDCQATMPCSQETPSIPKAASIRPPKPLPFKAPAHKQSWLPAYKPSTPHHPTSTSPFKHPSHKTDNNPLPPTLLQQLVSKVNIRAPPRWSGRQQAYPKQPLDPNSQSVVSSCIFMEKDGKKYVTLSRLHGALSQTKDKSGKIQEERWEECTICLVYFC</sequence>
<comment type="caution">
    <text evidence="2">The sequence shown here is derived from an EMBL/GenBank/DDBJ whole genome shotgun (WGS) entry which is preliminary data.</text>
</comment>
<evidence type="ECO:0000313" key="2">
    <source>
        <dbReference type="EMBL" id="KAK4435372.1"/>
    </source>
</evidence>
<protein>
    <submittedName>
        <fullName evidence="2">Uncharacterized protein</fullName>
    </submittedName>
</protein>
<reference evidence="2" key="1">
    <citation type="submission" date="2020-06" db="EMBL/GenBank/DDBJ databases">
        <authorList>
            <person name="Li T."/>
            <person name="Hu X."/>
            <person name="Zhang T."/>
            <person name="Song X."/>
            <person name="Zhang H."/>
            <person name="Dai N."/>
            <person name="Sheng W."/>
            <person name="Hou X."/>
            <person name="Wei L."/>
        </authorList>
    </citation>
    <scope>NUCLEOTIDE SEQUENCE</scope>
    <source>
        <strain evidence="2">3651</strain>
        <tissue evidence="2">Leaf</tissue>
    </source>
</reference>
<dbReference type="EMBL" id="JACGWO010000002">
    <property type="protein sequence ID" value="KAK4435372.1"/>
    <property type="molecule type" value="Genomic_DNA"/>
</dbReference>
<name>A0AAE1YSI2_9LAMI</name>
<feature type="compositionally biased region" description="Polar residues" evidence="1">
    <location>
        <begin position="58"/>
        <end position="69"/>
    </location>
</feature>
<feature type="region of interest" description="Disordered" evidence="1">
    <location>
        <begin position="42"/>
        <end position="72"/>
    </location>
</feature>
<feature type="compositionally biased region" description="Basic and acidic residues" evidence="1">
    <location>
        <begin position="44"/>
        <end position="54"/>
    </location>
</feature>
<feature type="region of interest" description="Disordered" evidence="1">
    <location>
        <begin position="95"/>
        <end position="126"/>
    </location>
</feature>